<dbReference type="Proteomes" id="UP001055460">
    <property type="component" value="Plasmid pB"/>
</dbReference>
<name>A0A9Q9DD81_ENSAD</name>
<dbReference type="EMBL" id="CP098809">
    <property type="protein sequence ID" value="USJ27458.1"/>
    <property type="molecule type" value="Genomic_DNA"/>
</dbReference>
<dbReference type="InterPro" id="IPR010889">
    <property type="entry name" value="DUF1515"/>
</dbReference>
<dbReference type="OrthoDB" id="8368387at2"/>
<proteinExistence type="predicted"/>
<dbReference type="AlphaFoldDB" id="A0A9Q9DD81"/>
<protein>
    <submittedName>
        <fullName evidence="1">DUF1515 domain-containing protein</fullName>
    </submittedName>
</protein>
<dbReference type="Pfam" id="PF07439">
    <property type="entry name" value="DUF1515"/>
    <property type="match status" value="1"/>
</dbReference>
<gene>
    <name evidence="1" type="ORF">NE863_34045</name>
</gene>
<accession>A0A9Q9DD81</accession>
<evidence type="ECO:0000313" key="2">
    <source>
        <dbReference type="Proteomes" id="UP001055460"/>
    </source>
</evidence>
<geneLocation type="plasmid" evidence="1 2">
    <name>pB</name>
</geneLocation>
<dbReference type="RefSeq" id="WP_089045295.1">
    <property type="nucleotide sequence ID" value="NZ_CP098809.1"/>
</dbReference>
<evidence type="ECO:0000313" key="1">
    <source>
        <dbReference type="EMBL" id="USJ27458.1"/>
    </source>
</evidence>
<keyword evidence="1" id="KW-0614">Plasmid</keyword>
<organism evidence="1 2">
    <name type="scientific">Ensifer adhaerens</name>
    <name type="common">Sinorhizobium morelense</name>
    <dbReference type="NCBI Taxonomy" id="106592"/>
    <lineage>
        <taxon>Bacteria</taxon>
        <taxon>Pseudomonadati</taxon>
        <taxon>Pseudomonadota</taxon>
        <taxon>Alphaproteobacteria</taxon>
        <taxon>Hyphomicrobiales</taxon>
        <taxon>Rhizobiaceae</taxon>
        <taxon>Sinorhizobium/Ensifer group</taxon>
        <taxon>Ensifer</taxon>
    </lineage>
</organism>
<sequence>MNQLVDRVGHLEASAITIGEEVSEMKLVTDDVRRWKLRHRWLGVTGIAARALGISQAEAIRRIIFVIMG</sequence>
<reference evidence="1" key="1">
    <citation type="submission" date="2022-06" db="EMBL/GenBank/DDBJ databases">
        <title>Physiological and biochemical characterization and genomic elucidation of a strain of the genus Ensifer adhaerens M8 that combines arsenic oxidation and chromium reduction.</title>
        <authorList>
            <person name="Li X."/>
            <person name="Yu c."/>
        </authorList>
    </citation>
    <scope>NUCLEOTIDE SEQUENCE</scope>
    <source>
        <strain evidence="1">M8</strain>
        <plasmid evidence="1">pB</plasmid>
    </source>
</reference>